<dbReference type="GO" id="GO:0003677">
    <property type="term" value="F:DNA binding"/>
    <property type="evidence" value="ECO:0007669"/>
    <property type="project" value="UniProtKB-KW"/>
</dbReference>
<sequence length="279" mass="32113">RKEQKKIDSILQTIDRAIEKTKALIDKYQQIKAGLMHDLFTRGIGPDGQLRPPREQAPELYQETSIGWIPKEWDIRKIGDIFSIQLGKMLSRASKTGRNELPYLGNKDVQWDRVVANELETMNFSHTEREKYKLCYGDLLVCEGGEVGRTAMWRDDLDVCFYQKAIHRLRPNAGDILSAFMLRFMFYAKTTGMLDTFTSQTSIAHLTREKLASVTMFVPPLSEQERFVTKFDGIDKKLGHERLLIEKLKKQKSGLMHDLLTGKVPIQVEPENEIESAHV</sequence>
<dbReference type="Gene3D" id="3.90.220.20">
    <property type="entry name" value="DNA methylase specificity domains"/>
    <property type="match status" value="1"/>
</dbReference>
<dbReference type="InterPro" id="IPR000055">
    <property type="entry name" value="Restrct_endonuc_typeI_TRD"/>
</dbReference>
<keyword evidence="5" id="KW-0255">Endonuclease</keyword>
<keyword evidence="3" id="KW-0238">DNA-binding</keyword>
<dbReference type="Pfam" id="PF01420">
    <property type="entry name" value="Methylase_S"/>
    <property type="match status" value="1"/>
</dbReference>
<protein>
    <submittedName>
        <fullName evidence="5">Restriction endonuclease subunit S</fullName>
    </submittedName>
</protein>
<evidence type="ECO:0000256" key="2">
    <source>
        <dbReference type="ARBA" id="ARBA00022747"/>
    </source>
</evidence>
<name>A0A973A952_9GAMM</name>
<reference evidence="5" key="1">
    <citation type="submission" date="2020-05" db="EMBL/GenBank/DDBJ databases">
        <title>Sulfur intermediates as new biogeochemical hubs in an aquatic model microbial ecosystem.</title>
        <authorList>
            <person name="Vigneron A."/>
        </authorList>
    </citation>
    <scope>NUCLEOTIDE SEQUENCE</scope>
    <source>
        <strain evidence="5">Bin.250</strain>
    </source>
</reference>
<keyword evidence="5" id="KW-0540">Nuclease</keyword>
<organism evidence="5 6">
    <name type="scientific">SAR86 cluster bacterium</name>
    <dbReference type="NCBI Taxonomy" id="2030880"/>
    <lineage>
        <taxon>Bacteria</taxon>
        <taxon>Pseudomonadati</taxon>
        <taxon>Pseudomonadota</taxon>
        <taxon>Gammaproteobacteria</taxon>
        <taxon>SAR86 cluster</taxon>
    </lineage>
</organism>
<accession>A0A973A952</accession>
<dbReference type="GO" id="GO:0009307">
    <property type="term" value="P:DNA restriction-modification system"/>
    <property type="evidence" value="ECO:0007669"/>
    <property type="project" value="UniProtKB-KW"/>
</dbReference>
<proteinExistence type="inferred from homology"/>
<dbReference type="SUPFAM" id="SSF116734">
    <property type="entry name" value="DNA methylase specificity domain"/>
    <property type="match status" value="2"/>
</dbReference>
<evidence type="ECO:0000313" key="6">
    <source>
        <dbReference type="Proteomes" id="UP000754644"/>
    </source>
</evidence>
<dbReference type="Proteomes" id="UP000754644">
    <property type="component" value="Unassembled WGS sequence"/>
</dbReference>
<dbReference type="InterPro" id="IPR044946">
    <property type="entry name" value="Restrct_endonuc_typeI_TRD_sf"/>
</dbReference>
<dbReference type="GO" id="GO:0004519">
    <property type="term" value="F:endonuclease activity"/>
    <property type="evidence" value="ECO:0007669"/>
    <property type="project" value="UniProtKB-KW"/>
</dbReference>
<comment type="caution">
    <text evidence="5">The sequence shown here is derived from an EMBL/GenBank/DDBJ whole genome shotgun (WGS) entry which is preliminary data.</text>
</comment>
<keyword evidence="2" id="KW-0680">Restriction system</keyword>
<evidence type="ECO:0000256" key="3">
    <source>
        <dbReference type="ARBA" id="ARBA00023125"/>
    </source>
</evidence>
<feature type="non-terminal residue" evidence="5">
    <location>
        <position position="1"/>
    </location>
</feature>
<dbReference type="PANTHER" id="PTHR30408">
    <property type="entry name" value="TYPE-1 RESTRICTION ENZYME ECOKI SPECIFICITY PROTEIN"/>
    <property type="match status" value="1"/>
</dbReference>
<dbReference type="EMBL" id="JABMOJ010000414">
    <property type="protein sequence ID" value="NQV65865.1"/>
    <property type="molecule type" value="Genomic_DNA"/>
</dbReference>
<dbReference type="InterPro" id="IPR052021">
    <property type="entry name" value="Type-I_RS_S_subunit"/>
</dbReference>
<feature type="domain" description="Type I restriction modification DNA specificity" evidence="4">
    <location>
        <begin position="70"/>
        <end position="248"/>
    </location>
</feature>
<evidence type="ECO:0000259" key="4">
    <source>
        <dbReference type="Pfam" id="PF01420"/>
    </source>
</evidence>
<dbReference type="PANTHER" id="PTHR30408:SF12">
    <property type="entry name" value="TYPE I RESTRICTION ENZYME MJAVIII SPECIFICITY SUBUNIT"/>
    <property type="match status" value="1"/>
</dbReference>
<comment type="similarity">
    <text evidence="1">Belongs to the type-I restriction system S methylase family.</text>
</comment>
<dbReference type="AlphaFoldDB" id="A0A973A952"/>
<evidence type="ECO:0000313" key="5">
    <source>
        <dbReference type="EMBL" id="NQV65865.1"/>
    </source>
</evidence>
<dbReference type="CDD" id="cd17253">
    <property type="entry name" value="RMtype1_S_Eco933I-TRD2-CR2_like"/>
    <property type="match status" value="1"/>
</dbReference>
<evidence type="ECO:0000256" key="1">
    <source>
        <dbReference type="ARBA" id="ARBA00010923"/>
    </source>
</evidence>
<dbReference type="Gene3D" id="1.10.287.1120">
    <property type="entry name" value="Bipartite methylase S protein"/>
    <property type="match status" value="1"/>
</dbReference>
<keyword evidence="5" id="KW-0378">Hydrolase</keyword>
<gene>
    <name evidence="5" type="ORF">HQ497_10930</name>
</gene>